<evidence type="ECO:0000256" key="3">
    <source>
        <dbReference type="ARBA" id="ARBA00022448"/>
    </source>
</evidence>
<sequence length="495" mass="55587">MPGSYKKETEIPTLTPKLHHVYELPTDDELRYKRLFKQLDQNSDGRVCIEDLVSVFQKYGMSYADAEVFMKRSDKDRSGDLSMAEFIIYLKEHEKNLKLVFSSIDKNEDGLVDAQELREAFKTMGIRIEYIEAENLIKRIDKEGTLEITFSEWRDFFMFNTSSNISEILKFWRHATSLDVSLDSNAVPDDFTKQEMVTGMWWRHLVAGGVAGAVSRTCTAPLDRMKVFLQVHGLDRFGSLAACVRHMLVEGGVISLWRGNFINVLKIAPESALKFAAYERVKQIIHQDTCKELGMYERFAAGSFAGGFAQSVIYPMEVLKTRLAIRTTGQYKGIIDVAQKIYVADGVKGFYRGYIPNLLGIIPYAGFDLAVYETLKKRWLKSHGNGDSPSVIVLLSCGMVSSTIGQLVSYPLALVRTRLQAAAALNTVCPNGTPPPQVPQELLTMTGQLKHVVNTEGIPGLWRGIVPNFLKVAPAVSISYVVYEHVRQKLGVKMT</sequence>
<dbReference type="PANTHER" id="PTHR24089">
    <property type="entry name" value="SOLUTE CARRIER FAMILY 25"/>
    <property type="match status" value="1"/>
</dbReference>
<keyword evidence="3 13" id="KW-0813">Transport</keyword>
<dbReference type="FunFam" id="1.50.40.10:FF:000003">
    <property type="entry name" value="Putative calcium-binding mitochondrial carrier protein scamc-2"/>
    <property type="match status" value="1"/>
</dbReference>
<feature type="domain" description="EF-hand" evidence="14">
    <location>
        <begin position="92"/>
        <end position="127"/>
    </location>
</feature>
<proteinExistence type="inferred from homology"/>
<dbReference type="AlphaFoldDB" id="A0AA88HD80"/>
<evidence type="ECO:0000256" key="7">
    <source>
        <dbReference type="ARBA" id="ARBA00022792"/>
    </source>
</evidence>
<dbReference type="Pfam" id="PF13202">
    <property type="entry name" value="EF-hand_5"/>
    <property type="match status" value="1"/>
</dbReference>
<keyword evidence="16" id="KW-1185">Reference proteome</keyword>
<keyword evidence="9" id="KW-1133">Transmembrane helix</keyword>
<evidence type="ECO:0000256" key="11">
    <source>
        <dbReference type="ARBA" id="ARBA00023136"/>
    </source>
</evidence>
<comment type="caution">
    <text evidence="15">The sequence shown here is derived from an EMBL/GenBank/DDBJ whole genome shotgun (WGS) entry which is preliminary data.</text>
</comment>
<keyword evidence="6" id="KW-0677">Repeat</keyword>
<evidence type="ECO:0000256" key="10">
    <source>
        <dbReference type="ARBA" id="ARBA00023128"/>
    </source>
</evidence>
<evidence type="ECO:0000256" key="6">
    <source>
        <dbReference type="ARBA" id="ARBA00022737"/>
    </source>
</evidence>
<dbReference type="InterPro" id="IPR002067">
    <property type="entry name" value="MCP"/>
</dbReference>
<accession>A0AA88HD80</accession>
<dbReference type="Pfam" id="PF00153">
    <property type="entry name" value="Mito_carr"/>
    <property type="match status" value="3"/>
</dbReference>
<gene>
    <name evidence="15" type="ORF">QYM36_018136</name>
</gene>
<comment type="subcellular location">
    <subcellularLocation>
        <location evidence="1">Mitochondrion inner membrane</location>
        <topology evidence="1">Multi-pass membrane protein</topology>
    </subcellularLocation>
</comment>
<dbReference type="SMART" id="SM00054">
    <property type="entry name" value="EFh"/>
    <property type="match status" value="4"/>
</dbReference>
<organism evidence="15 16">
    <name type="scientific">Artemia franciscana</name>
    <name type="common">Brine shrimp</name>
    <name type="synonym">Artemia sanfranciscana</name>
    <dbReference type="NCBI Taxonomy" id="6661"/>
    <lineage>
        <taxon>Eukaryota</taxon>
        <taxon>Metazoa</taxon>
        <taxon>Ecdysozoa</taxon>
        <taxon>Arthropoda</taxon>
        <taxon>Crustacea</taxon>
        <taxon>Branchiopoda</taxon>
        <taxon>Anostraca</taxon>
        <taxon>Artemiidae</taxon>
        <taxon>Artemia</taxon>
    </lineage>
</organism>
<dbReference type="Gene3D" id="1.10.238.10">
    <property type="entry name" value="EF-hand"/>
    <property type="match status" value="2"/>
</dbReference>
<name>A0AA88HD80_ARTSF</name>
<feature type="repeat" description="Solcar" evidence="12">
    <location>
        <begin position="199"/>
        <end position="284"/>
    </location>
</feature>
<dbReference type="InterPro" id="IPR018108">
    <property type="entry name" value="MCP_transmembrane"/>
</dbReference>
<dbReference type="SUPFAM" id="SSF103506">
    <property type="entry name" value="Mitochondrial carrier"/>
    <property type="match status" value="1"/>
</dbReference>
<dbReference type="PRINTS" id="PR00926">
    <property type="entry name" value="MITOCARRIER"/>
</dbReference>
<dbReference type="PROSITE" id="PS00018">
    <property type="entry name" value="EF_HAND_1"/>
    <property type="match status" value="2"/>
</dbReference>
<keyword evidence="4 12" id="KW-0812">Transmembrane</keyword>
<feature type="repeat" description="Solcar" evidence="12">
    <location>
        <begin position="293"/>
        <end position="378"/>
    </location>
</feature>
<dbReference type="GO" id="GO:0005509">
    <property type="term" value="F:calcium ion binding"/>
    <property type="evidence" value="ECO:0007669"/>
    <property type="project" value="InterPro"/>
</dbReference>
<evidence type="ECO:0000313" key="16">
    <source>
        <dbReference type="Proteomes" id="UP001187531"/>
    </source>
</evidence>
<reference evidence="15" key="1">
    <citation type="submission" date="2023-07" db="EMBL/GenBank/DDBJ databases">
        <title>Chromosome-level genome assembly of Artemia franciscana.</title>
        <authorList>
            <person name="Jo E."/>
        </authorList>
    </citation>
    <scope>NUCLEOTIDE SEQUENCE</scope>
    <source>
        <tissue evidence="15">Whole body</tissue>
    </source>
</reference>
<feature type="repeat" description="Solcar" evidence="12">
    <location>
        <begin position="389"/>
        <end position="489"/>
    </location>
</feature>
<dbReference type="InterPro" id="IPR002048">
    <property type="entry name" value="EF_hand_dom"/>
</dbReference>
<feature type="domain" description="EF-hand" evidence="14">
    <location>
        <begin position="128"/>
        <end position="163"/>
    </location>
</feature>
<dbReference type="CDD" id="cd00051">
    <property type="entry name" value="EFh"/>
    <property type="match status" value="1"/>
</dbReference>
<dbReference type="FunFam" id="1.10.238.10:FF:000028">
    <property type="entry name" value="Putative calcium-binding mitochondrial carrier protein scamc-2"/>
    <property type="match status" value="1"/>
</dbReference>
<keyword evidence="8" id="KW-0106">Calcium</keyword>
<evidence type="ECO:0000256" key="5">
    <source>
        <dbReference type="ARBA" id="ARBA00022723"/>
    </source>
</evidence>
<feature type="domain" description="EF-hand" evidence="14">
    <location>
        <begin position="27"/>
        <end position="62"/>
    </location>
</feature>
<dbReference type="Gene3D" id="1.50.40.10">
    <property type="entry name" value="Mitochondrial carrier domain"/>
    <property type="match status" value="1"/>
</dbReference>
<evidence type="ECO:0000313" key="15">
    <source>
        <dbReference type="EMBL" id="KAK2703411.1"/>
    </source>
</evidence>
<dbReference type="GO" id="GO:0005743">
    <property type="term" value="C:mitochondrial inner membrane"/>
    <property type="evidence" value="ECO:0007669"/>
    <property type="project" value="UniProtKB-SubCell"/>
</dbReference>
<dbReference type="InterPro" id="IPR011992">
    <property type="entry name" value="EF-hand-dom_pair"/>
</dbReference>
<evidence type="ECO:0000259" key="14">
    <source>
        <dbReference type="PROSITE" id="PS50222"/>
    </source>
</evidence>
<evidence type="ECO:0000256" key="13">
    <source>
        <dbReference type="RuleBase" id="RU000488"/>
    </source>
</evidence>
<evidence type="ECO:0000256" key="2">
    <source>
        <dbReference type="ARBA" id="ARBA00006375"/>
    </source>
</evidence>
<dbReference type="SUPFAM" id="SSF47473">
    <property type="entry name" value="EF-hand"/>
    <property type="match status" value="1"/>
</dbReference>
<dbReference type="Pfam" id="PF13499">
    <property type="entry name" value="EF-hand_7"/>
    <property type="match status" value="1"/>
</dbReference>
<dbReference type="InterPro" id="IPR023395">
    <property type="entry name" value="MCP_dom_sf"/>
</dbReference>
<dbReference type="Proteomes" id="UP001187531">
    <property type="component" value="Unassembled WGS sequence"/>
</dbReference>
<keyword evidence="7" id="KW-0999">Mitochondrion inner membrane</keyword>
<keyword evidence="10" id="KW-0496">Mitochondrion</keyword>
<dbReference type="EMBL" id="JAVRJZ010000102">
    <property type="protein sequence ID" value="KAK2703411.1"/>
    <property type="molecule type" value="Genomic_DNA"/>
</dbReference>
<dbReference type="InterPro" id="IPR018247">
    <property type="entry name" value="EF_Hand_1_Ca_BS"/>
</dbReference>
<comment type="similarity">
    <text evidence="2 13">Belongs to the mitochondrial carrier (TC 2.A.29) family.</text>
</comment>
<evidence type="ECO:0000256" key="8">
    <source>
        <dbReference type="ARBA" id="ARBA00022837"/>
    </source>
</evidence>
<evidence type="ECO:0000256" key="9">
    <source>
        <dbReference type="ARBA" id="ARBA00022989"/>
    </source>
</evidence>
<evidence type="ECO:0000256" key="1">
    <source>
        <dbReference type="ARBA" id="ARBA00004448"/>
    </source>
</evidence>
<protein>
    <recommendedName>
        <fullName evidence="14">EF-hand domain-containing protein</fullName>
    </recommendedName>
</protein>
<dbReference type="PROSITE" id="PS50920">
    <property type="entry name" value="SOLCAR"/>
    <property type="match status" value="3"/>
</dbReference>
<dbReference type="PROSITE" id="PS50222">
    <property type="entry name" value="EF_HAND_2"/>
    <property type="match status" value="3"/>
</dbReference>
<keyword evidence="11 12" id="KW-0472">Membrane</keyword>
<dbReference type="GO" id="GO:0055085">
    <property type="term" value="P:transmembrane transport"/>
    <property type="evidence" value="ECO:0007669"/>
    <property type="project" value="InterPro"/>
</dbReference>
<evidence type="ECO:0000256" key="4">
    <source>
        <dbReference type="ARBA" id="ARBA00022692"/>
    </source>
</evidence>
<keyword evidence="5" id="KW-0479">Metal-binding</keyword>
<evidence type="ECO:0000256" key="12">
    <source>
        <dbReference type="PROSITE-ProRule" id="PRU00282"/>
    </source>
</evidence>